<proteinExistence type="predicted"/>
<sequence>MLTRNLLRNIFRHGPRERFNEDTLPLGLKLQVTEPTTNTTHETANYQNNQRSTTPNTRPLPPKTPEPFGLEDILEVDTRPNTPSVTESEAFAWFELEISTFSTRELVHATLYEAKSAASSHLDTINTTLSLLEALKGFSATISELRGEMLEKKQACDEQMATLDAVERSLEKMTFAGKTPEQEHGHAHVG</sequence>
<gene>
    <name evidence="2" type="ORF">N0V91_011074</name>
</gene>
<evidence type="ECO:0000256" key="1">
    <source>
        <dbReference type="SAM" id="MobiDB-lite"/>
    </source>
</evidence>
<feature type="compositionally biased region" description="Polar residues" evidence="1">
    <location>
        <begin position="44"/>
        <end position="57"/>
    </location>
</feature>
<comment type="caution">
    <text evidence="2">The sequence shown here is derived from an EMBL/GenBank/DDBJ whole genome shotgun (WGS) entry which is preliminary data.</text>
</comment>
<evidence type="ECO:0000313" key="3">
    <source>
        <dbReference type="Proteomes" id="UP001140510"/>
    </source>
</evidence>
<dbReference type="Proteomes" id="UP001140510">
    <property type="component" value="Unassembled WGS sequence"/>
</dbReference>
<protein>
    <submittedName>
        <fullName evidence="2">Uncharacterized protein</fullName>
    </submittedName>
</protein>
<evidence type="ECO:0000313" key="2">
    <source>
        <dbReference type="EMBL" id="KAJ4395101.1"/>
    </source>
</evidence>
<accession>A0A9W9CZF0</accession>
<reference evidence="2" key="1">
    <citation type="submission" date="2022-10" db="EMBL/GenBank/DDBJ databases">
        <title>Tapping the CABI collections for fungal endophytes: first genome assemblies for Collariella, Neodidymelliopsis, Ascochyta clinopodiicola, Didymella pomorum, Didymosphaeria variabile, Neocosmospora piperis and Neocucurbitaria cava.</title>
        <authorList>
            <person name="Hill R."/>
        </authorList>
    </citation>
    <scope>NUCLEOTIDE SEQUENCE</scope>
    <source>
        <strain evidence="2">IMI 355091</strain>
    </source>
</reference>
<feature type="region of interest" description="Disordered" evidence="1">
    <location>
        <begin position="32"/>
        <end position="69"/>
    </location>
</feature>
<organism evidence="2 3">
    <name type="scientific">Didymella pomorum</name>
    <dbReference type="NCBI Taxonomy" id="749634"/>
    <lineage>
        <taxon>Eukaryota</taxon>
        <taxon>Fungi</taxon>
        <taxon>Dikarya</taxon>
        <taxon>Ascomycota</taxon>
        <taxon>Pezizomycotina</taxon>
        <taxon>Dothideomycetes</taxon>
        <taxon>Pleosporomycetidae</taxon>
        <taxon>Pleosporales</taxon>
        <taxon>Pleosporineae</taxon>
        <taxon>Didymellaceae</taxon>
        <taxon>Didymella</taxon>
    </lineage>
</organism>
<dbReference type="AlphaFoldDB" id="A0A9W9CZF0"/>
<keyword evidence="3" id="KW-1185">Reference proteome</keyword>
<feature type="compositionally biased region" description="Low complexity" evidence="1">
    <location>
        <begin position="33"/>
        <end position="43"/>
    </location>
</feature>
<dbReference type="EMBL" id="JAPEVA010000176">
    <property type="protein sequence ID" value="KAJ4395101.1"/>
    <property type="molecule type" value="Genomic_DNA"/>
</dbReference>
<dbReference type="OrthoDB" id="3786627at2759"/>
<name>A0A9W9CZF0_9PLEO</name>